<reference evidence="2 3" key="1">
    <citation type="journal article" date="2016" name="Genome Announc.">
        <title>Draft Whole-Genome Sequence of Trichoderma gamsii T6085, a Promising Biocontrol Agent of Fusarium Head Blight on Wheat.</title>
        <authorList>
            <person name="Baroncelli R."/>
            <person name="Zapparata A."/>
            <person name="Piaggeschi G."/>
            <person name="Sarrocco S."/>
            <person name="Vannacci G."/>
        </authorList>
    </citation>
    <scope>NUCLEOTIDE SEQUENCE [LARGE SCALE GENOMIC DNA]</scope>
    <source>
        <strain evidence="2 3">T6085</strain>
    </source>
</reference>
<gene>
    <name evidence="2" type="ORF">TGAM01_v207954</name>
</gene>
<evidence type="ECO:0000313" key="2">
    <source>
        <dbReference type="EMBL" id="PON23181.1"/>
    </source>
</evidence>
<evidence type="ECO:0000313" key="3">
    <source>
        <dbReference type="Proteomes" id="UP000054821"/>
    </source>
</evidence>
<keyword evidence="3" id="KW-1185">Reference proteome</keyword>
<name>A0A2P4ZFW3_9HYPO</name>
<proteinExistence type="predicted"/>
<comment type="caution">
    <text evidence="2">The sequence shown here is derived from an EMBL/GenBank/DDBJ whole genome shotgun (WGS) entry which is preliminary data.</text>
</comment>
<organism evidence="2 3">
    <name type="scientific">Trichoderma gamsii</name>
    <dbReference type="NCBI Taxonomy" id="398673"/>
    <lineage>
        <taxon>Eukaryota</taxon>
        <taxon>Fungi</taxon>
        <taxon>Dikarya</taxon>
        <taxon>Ascomycota</taxon>
        <taxon>Pezizomycotina</taxon>
        <taxon>Sordariomycetes</taxon>
        <taxon>Hypocreomycetidae</taxon>
        <taxon>Hypocreales</taxon>
        <taxon>Hypocreaceae</taxon>
        <taxon>Trichoderma</taxon>
    </lineage>
</organism>
<feature type="compositionally biased region" description="Acidic residues" evidence="1">
    <location>
        <begin position="1"/>
        <end position="11"/>
    </location>
</feature>
<dbReference type="Proteomes" id="UP000054821">
    <property type="component" value="Unassembled WGS sequence"/>
</dbReference>
<dbReference type="GeneID" id="36347729"/>
<dbReference type="RefSeq" id="XP_024405043.1">
    <property type="nucleotide sequence ID" value="XM_024550212.1"/>
</dbReference>
<sequence length="61" mass="6550">MACVSEADDGSCDVPPPGGRGGGERQEEKKKTNPTGWVGGRQLESMIPGQVNQRAWHPCRT</sequence>
<feature type="region of interest" description="Disordered" evidence="1">
    <location>
        <begin position="1"/>
        <end position="61"/>
    </location>
</feature>
<dbReference type="AlphaFoldDB" id="A0A2P4ZFW3"/>
<protein>
    <submittedName>
        <fullName evidence="2">Uncharacterized protein</fullName>
    </submittedName>
</protein>
<evidence type="ECO:0000256" key="1">
    <source>
        <dbReference type="SAM" id="MobiDB-lite"/>
    </source>
</evidence>
<dbReference type="EMBL" id="JPDN02000031">
    <property type="protein sequence ID" value="PON23181.1"/>
    <property type="molecule type" value="Genomic_DNA"/>
</dbReference>
<feature type="compositionally biased region" description="Basic and acidic residues" evidence="1">
    <location>
        <begin position="22"/>
        <end position="31"/>
    </location>
</feature>
<accession>A0A2P4ZFW3</accession>